<comment type="caution">
    <text evidence="2">The sequence shown here is derived from an EMBL/GenBank/DDBJ whole genome shotgun (WGS) entry which is preliminary data.</text>
</comment>
<reference evidence="2 3" key="1">
    <citation type="submission" date="2019-10" db="EMBL/GenBank/DDBJ databases">
        <authorList>
            <person name="Palmer J.M."/>
        </authorList>
    </citation>
    <scope>NUCLEOTIDE SEQUENCE [LARGE SCALE GENOMIC DNA]</scope>
    <source>
        <strain evidence="2 3">TWF506</strain>
    </source>
</reference>
<dbReference type="AlphaFoldDB" id="A0AAN8PG61"/>
<gene>
    <name evidence="2" type="ORF">TWF506_008631</name>
</gene>
<keyword evidence="3" id="KW-1185">Reference proteome</keyword>
<dbReference type="Proteomes" id="UP001307849">
    <property type="component" value="Unassembled WGS sequence"/>
</dbReference>
<name>A0AAN8PG61_9PEZI</name>
<feature type="signal peptide" evidence="1">
    <location>
        <begin position="1"/>
        <end position="15"/>
    </location>
</feature>
<keyword evidence="1" id="KW-0732">Signal</keyword>
<accession>A0AAN8PG61</accession>
<proteinExistence type="predicted"/>
<evidence type="ECO:0000313" key="2">
    <source>
        <dbReference type="EMBL" id="KAK6514230.1"/>
    </source>
</evidence>
<evidence type="ECO:0000256" key="1">
    <source>
        <dbReference type="SAM" id="SignalP"/>
    </source>
</evidence>
<sequence>MKFLRALTFAASASAAVVFPRADTACNKNNCLNAVIKDQPSLTAERFAACQSFVSSQTITSLVYLTTSSTDTITLTATTTLPAFLGRRDLAIPAWAGNCQSKDGVPAEIRFSSACSCYFKTLSREPVVMPTTVQTITAISSFATTVVTTQTSYVPVPTGVRIKAVDVTRSEDTGNGPEIVPSEELEGAFLKLNEGGGIPTFSLTKDLSSATTFYVREKLYHGDRIGRAFTDTNAQTHQLSIGAPLDKDSDPYLGNLTTSTKPLAEGERPLAWRPFVDSGLEWTEDVVFGEHAWFVYFTEGPHEGAVLSGQGEGFPAGDVMPWQLSLEVETIVT</sequence>
<dbReference type="EMBL" id="JAVHJM010000005">
    <property type="protein sequence ID" value="KAK6514230.1"/>
    <property type="molecule type" value="Genomic_DNA"/>
</dbReference>
<evidence type="ECO:0000313" key="3">
    <source>
        <dbReference type="Proteomes" id="UP001307849"/>
    </source>
</evidence>
<protein>
    <submittedName>
        <fullName evidence="2">Uncharacterized protein</fullName>
    </submittedName>
</protein>
<feature type="chain" id="PRO_5043054387" evidence="1">
    <location>
        <begin position="16"/>
        <end position="333"/>
    </location>
</feature>
<organism evidence="2 3">
    <name type="scientific">Arthrobotrys conoides</name>
    <dbReference type="NCBI Taxonomy" id="74498"/>
    <lineage>
        <taxon>Eukaryota</taxon>
        <taxon>Fungi</taxon>
        <taxon>Dikarya</taxon>
        <taxon>Ascomycota</taxon>
        <taxon>Pezizomycotina</taxon>
        <taxon>Orbiliomycetes</taxon>
        <taxon>Orbiliales</taxon>
        <taxon>Orbiliaceae</taxon>
        <taxon>Arthrobotrys</taxon>
    </lineage>
</organism>